<accession>A0ABQ6BU99</accession>
<dbReference type="InterPro" id="IPR006043">
    <property type="entry name" value="NCS2"/>
</dbReference>
<keyword evidence="4 8" id="KW-1003">Cell membrane</keyword>
<evidence type="ECO:0000256" key="9">
    <source>
        <dbReference type="SAM" id="Phobius"/>
    </source>
</evidence>
<keyword evidence="11" id="KW-1185">Reference proteome</keyword>
<dbReference type="RefSeq" id="WP_018749065.1">
    <property type="nucleotide sequence ID" value="NZ_BSOZ01000039.1"/>
</dbReference>
<dbReference type="Proteomes" id="UP001156836">
    <property type="component" value="Unassembled WGS sequence"/>
</dbReference>
<keyword evidence="3 8" id="KW-0813">Transport</keyword>
<evidence type="ECO:0000256" key="5">
    <source>
        <dbReference type="ARBA" id="ARBA00022692"/>
    </source>
</evidence>
<name>A0ABQ6BU99_9NEIS</name>
<feature type="transmembrane region" description="Helical" evidence="9">
    <location>
        <begin position="317"/>
        <end position="337"/>
    </location>
</feature>
<sequence length="431" mass="44955">MLESFFKLKEHGTDVRTEVLAGFTTFLTMAYIIFVNPLILSKTGMDFNAVFVATCLAAALGCAIMGLVANYPMALAPGMGLNAYFTYSVVLGSPGVTWQVALGAVFLSGIIFLAVSLFKVREAIVNAIPQSLKFAISAGVGLFLGIISLKSAGLITGSPATLVTLGDIHAPSTLLAIFGFFLIVALEYRRVHGSIIIGILAVTVLSVVLGLSEFKGVFSAPPSLAPTFMQMDLGGALNVGLLGVVFVFFFVDLFDTTGTLVGVSHRAGLLDKDGKLPRLKRALMADSVAIVAGAAMGTSSTTAYVESAAGTAVGGRTGLTATVVAILFLVALFLAPLANSIPPYATAPALCYVAVLMARGLAEIAWDDLTEAAPAVVTAIAMPFTFSIADGIAFGFISFVVIKLLAGRFSDLRPAVVIIAALWLMKFAFFH</sequence>
<dbReference type="EMBL" id="BSOZ01000039">
    <property type="protein sequence ID" value="GLS05219.1"/>
    <property type="molecule type" value="Genomic_DNA"/>
</dbReference>
<evidence type="ECO:0000313" key="10">
    <source>
        <dbReference type="EMBL" id="GLS05219.1"/>
    </source>
</evidence>
<reference evidence="11" key="1">
    <citation type="journal article" date="2019" name="Int. J. Syst. Evol. Microbiol.">
        <title>The Global Catalogue of Microorganisms (GCM) 10K type strain sequencing project: providing services to taxonomists for standard genome sequencing and annotation.</title>
        <authorList>
            <consortium name="The Broad Institute Genomics Platform"/>
            <consortium name="The Broad Institute Genome Sequencing Center for Infectious Disease"/>
            <person name="Wu L."/>
            <person name="Ma J."/>
        </authorList>
    </citation>
    <scope>NUCLEOTIDE SEQUENCE [LARGE SCALE GENOMIC DNA]</scope>
    <source>
        <strain evidence="11">NBRC 104970</strain>
    </source>
</reference>
<feature type="transmembrane region" description="Helical" evidence="9">
    <location>
        <begin position="132"/>
        <end position="156"/>
    </location>
</feature>
<feature type="transmembrane region" description="Helical" evidence="9">
    <location>
        <begin position="372"/>
        <end position="405"/>
    </location>
</feature>
<keyword evidence="6 8" id="KW-1133">Transmembrane helix</keyword>
<evidence type="ECO:0000256" key="1">
    <source>
        <dbReference type="ARBA" id="ARBA00004651"/>
    </source>
</evidence>
<dbReference type="PANTHER" id="PTHR43337:SF1">
    <property type="entry name" value="XANTHINE_URACIL PERMEASE C887.17-RELATED"/>
    <property type="match status" value="1"/>
</dbReference>
<comment type="caution">
    <text evidence="10">The sequence shown here is derived from an EMBL/GenBank/DDBJ whole genome shotgun (WGS) entry which is preliminary data.</text>
</comment>
<gene>
    <name evidence="10" type="ORF">GCM10007860_23690</name>
</gene>
<feature type="transmembrane region" description="Helical" evidence="9">
    <location>
        <begin position="195"/>
        <end position="218"/>
    </location>
</feature>
<evidence type="ECO:0000256" key="6">
    <source>
        <dbReference type="ARBA" id="ARBA00022989"/>
    </source>
</evidence>
<dbReference type="InterPro" id="IPR045018">
    <property type="entry name" value="Azg-like"/>
</dbReference>
<feature type="transmembrane region" description="Helical" evidence="9">
    <location>
        <begin position="238"/>
        <end position="263"/>
    </location>
</feature>
<feature type="transmembrane region" description="Helical" evidence="9">
    <location>
        <begin position="47"/>
        <end position="69"/>
    </location>
</feature>
<evidence type="ECO:0000256" key="8">
    <source>
        <dbReference type="PIRNR" id="PIRNR005353"/>
    </source>
</evidence>
<evidence type="ECO:0000256" key="2">
    <source>
        <dbReference type="ARBA" id="ARBA00005697"/>
    </source>
</evidence>
<dbReference type="PIRSF" id="PIRSF005353">
    <property type="entry name" value="PbuG"/>
    <property type="match status" value="1"/>
</dbReference>
<dbReference type="PANTHER" id="PTHR43337">
    <property type="entry name" value="XANTHINE/URACIL PERMEASE C887.17-RELATED"/>
    <property type="match status" value="1"/>
</dbReference>
<evidence type="ECO:0000256" key="3">
    <source>
        <dbReference type="ARBA" id="ARBA00022448"/>
    </source>
</evidence>
<dbReference type="Pfam" id="PF00860">
    <property type="entry name" value="Xan_ur_permease"/>
    <property type="match status" value="1"/>
</dbReference>
<feature type="transmembrane region" description="Helical" evidence="9">
    <location>
        <begin position="96"/>
        <end position="120"/>
    </location>
</feature>
<proteinExistence type="inferred from homology"/>
<feature type="transmembrane region" description="Helical" evidence="9">
    <location>
        <begin position="20"/>
        <end position="40"/>
    </location>
</feature>
<dbReference type="InterPro" id="IPR026033">
    <property type="entry name" value="Azg-like_bact_archaea"/>
</dbReference>
<feature type="transmembrane region" description="Helical" evidence="9">
    <location>
        <begin position="412"/>
        <end position="430"/>
    </location>
</feature>
<keyword evidence="5 8" id="KW-0812">Transmembrane</keyword>
<comment type="subcellular location">
    <subcellularLocation>
        <location evidence="1 8">Cell membrane</location>
        <topology evidence="1 8">Multi-pass membrane protein</topology>
    </subcellularLocation>
</comment>
<protein>
    <submittedName>
        <fullName evidence="10">Adenine permease</fullName>
    </submittedName>
</protein>
<evidence type="ECO:0000256" key="4">
    <source>
        <dbReference type="ARBA" id="ARBA00022475"/>
    </source>
</evidence>
<organism evidence="10 11">
    <name type="scientific">Chitiniphilus shinanonensis</name>
    <dbReference type="NCBI Taxonomy" id="553088"/>
    <lineage>
        <taxon>Bacteria</taxon>
        <taxon>Pseudomonadati</taxon>
        <taxon>Pseudomonadota</taxon>
        <taxon>Betaproteobacteria</taxon>
        <taxon>Neisseriales</taxon>
        <taxon>Chitinibacteraceae</taxon>
        <taxon>Chitiniphilus</taxon>
    </lineage>
</organism>
<evidence type="ECO:0000256" key="7">
    <source>
        <dbReference type="ARBA" id="ARBA00023136"/>
    </source>
</evidence>
<keyword evidence="7 8" id="KW-0472">Membrane</keyword>
<evidence type="ECO:0000313" key="11">
    <source>
        <dbReference type="Proteomes" id="UP001156836"/>
    </source>
</evidence>
<feature type="transmembrane region" description="Helical" evidence="9">
    <location>
        <begin position="168"/>
        <end position="188"/>
    </location>
</feature>
<comment type="similarity">
    <text evidence="2 8">Belongs to the nucleobase:cation symporter-2 (NCS2) (TC 2.A.40) family. Azg-like subfamily.</text>
</comment>
<feature type="transmembrane region" description="Helical" evidence="9">
    <location>
        <begin position="349"/>
        <end position="366"/>
    </location>
</feature>